<organism evidence="1">
    <name type="scientific">Streptomyces sp. NBC_00003</name>
    <dbReference type="NCBI Taxonomy" id="2903608"/>
    <lineage>
        <taxon>Bacteria</taxon>
        <taxon>Bacillati</taxon>
        <taxon>Actinomycetota</taxon>
        <taxon>Actinomycetes</taxon>
        <taxon>Kitasatosporales</taxon>
        <taxon>Streptomycetaceae</taxon>
        <taxon>Streptomyces</taxon>
    </lineage>
</organism>
<name>A0AAU2UXV3_9ACTN</name>
<sequence>MTTIAVTGHMDLAPEAAGPVRGELRMLLKEFEGDDLVGRSCLARGADALFAQEVLAIGGRLSAIIPSRDYREAEVREADLAEFDALLDAAEEVVVMPYDHAGRSAYEAANRRLLQGADRLMAVWDGRAPSGRGGGTADVVSAARAVGVQVDVVWPPEAVRTGAQT</sequence>
<evidence type="ECO:0000313" key="1">
    <source>
        <dbReference type="EMBL" id="WTW59610.1"/>
    </source>
</evidence>
<gene>
    <name evidence="1" type="ORF">OG549_02490</name>
</gene>
<protein>
    <submittedName>
        <fullName evidence="1">Uncharacterized protein</fullName>
    </submittedName>
</protein>
<reference evidence="1" key="1">
    <citation type="submission" date="2022-10" db="EMBL/GenBank/DDBJ databases">
        <title>The complete genomes of actinobacterial strains from the NBC collection.</title>
        <authorList>
            <person name="Joergensen T.S."/>
            <person name="Alvarez Arevalo M."/>
            <person name="Sterndorff E.B."/>
            <person name="Faurdal D."/>
            <person name="Vuksanovic O."/>
            <person name="Mourched A.-S."/>
            <person name="Charusanti P."/>
            <person name="Shaw S."/>
            <person name="Blin K."/>
            <person name="Weber T."/>
        </authorList>
    </citation>
    <scope>NUCLEOTIDE SEQUENCE</scope>
    <source>
        <strain evidence="1">NBC_00003</strain>
    </source>
</reference>
<dbReference type="EMBL" id="CP108318">
    <property type="protein sequence ID" value="WTW59610.1"/>
    <property type="molecule type" value="Genomic_DNA"/>
</dbReference>
<accession>A0AAU2UXV3</accession>
<dbReference type="Gene3D" id="3.40.50.450">
    <property type="match status" value="1"/>
</dbReference>
<dbReference type="AlphaFoldDB" id="A0AAU2UXV3"/>
<dbReference type="SUPFAM" id="SSF102405">
    <property type="entry name" value="MCP/YpsA-like"/>
    <property type="match status" value="1"/>
</dbReference>
<dbReference type="InterPro" id="IPR010697">
    <property type="entry name" value="YspA"/>
</dbReference>
<proteinExistence type="predicted"/>
<dbReference type="PANTHER" id="PTHR38440:SF1">
    <property type="entry name" value="UPF0398 PROTEIN SPR0331"/>
    <property type="match status" value="1"/>
</dbReference>
<dbReference type="PANTHER" id="PTHR38440">
    <property type="entry name" value="UPF0398 PROTEIN YPSA"/>
    <property type="match status" value="1"/>
</dbReference>